<dbReference type="EMBL" id="JAATHJ010000001">
    <property type="protein sequence ID" value="NJP36215.1"/>
    <property type="molecule type" value="Genomic_DNA"/>
</dbReference>
<accession>A0A969PL62</accession>
<dbReference type="Pfam" id="PF13480">
    <property type="entry name" value="Acetyltransf_6"/>
    <property type="match status" value="1"/>
</dbReference>
<evidence type="ECO:0000313" key="3">
    <source>
        <dbReference type="Proteomes" id="UP000752012"/>
    </source>
</evidence>
<dbReference type="Proteomes" id="UP000752012">
    <property type="component" value="Unassembled WGS sequence"/>
</dbReference>
<protein>
    <submittedName>
        <fullName evidence="2">GNAT family N-acetyltransferase</fullName>
    </submittedName>
</protein>
<dbReference type="InterPro" id="IPR016181">
    <property type="entry name" value="Acyl_CoA_acyltransferase"/>
</dbReference>
<dbReference type="SUPFAM" id="SSF55729">
    <property type="entry name" value="Acyl-CoA N-acyltransferases (Nat)"/>
    <property type="match status" value="1"/>
</dbReference>
<dbReference type="PROSITE" id="PS51186">
    <property type="entry name" value="GNAT"/>
    <property type="match status" value="1"/>
</dbReference>
<dbReference type="AlphaFoldDB" id="A0A969PL62"/>
<reference evidence="2 3" key="1">
    <citation type="submission" date="2020-03" db="EMBL/GenBank/DDBJ databases">
        <title>Assessment of the enzymatic potential of alkaline-tolerant lipase obtained from Bacillus luteus H11 (technogenic soil) for the bioremediation of saline soils contaminated with petroleum substances.</title>
        <authorList>
            <person name="Kalwasinska A."/>
        </authorList>
    </citation>
    <scope>NUCLEOTIDE SEQUENCE [LARGE SCALE GENOMIC DNA]</scope>
    <source>
        <strain evidence="2 3">H11</strain>
    </source>
</reference>
<dbReference type="GO" id="GO:0016747">
    <property type="term" value="F:acyltransferase activity, transferring groups other than amino-acyl groups"/>
    <property type="evidence" value="ECO:0007669"/>
    <property type="project" value="InterPro"/>
</dbReference>
<dbReference type="Gene3D" id="3.40.630.30">
    <property type="match status" value="1"/>
</dbReference>
<name>A0A969PL62_9BACI</name>
<sequence>MKIQLTEEVDEALLARLEPLYQHMFSDIRTLQEKAAAKPALHVTAAWDHEALIGFKIGYRTGATTFYSWLGAVDPDRRRAGVGSALMRGQHEALRKLGYTSVCMKTMNRWRGMLILALQHDFLIIGTEEGEKGVKIVLEKALTERQ</sequence>
<gene>
    <name evidence="2" type="ORF">HCN83_01290</name>
</gene>
<dbReference type="CDD" id="cd04301">
    <property type="entry name" value="NAT_SF"/>
    <property type="match status" value="1"/>
</dbReference>
<dbReference type="InterPro" id="IPR000182">
    <property type="entry name" value="GNAT_dom"/>
</dbReference>
<proteinExistence type="predicted"/>
<organism evidence="2 3">
    <name type="scientific">Alkalicoccus luteus</name>
    <dbReference type="NCBI Taxonomy" id="1237094"/>
    <lineage>
        <taxon>Bacteria</taxon>
        <taxon>Bacillati</taxon>
        <taxon>Bacillota</taxon>
        <taxon>Bacilli</taxon>
        <taxon>Bacillales</taxon>
        <taxon>Bacillaceae</taxon>
        <taxon>Alkalicoccus</taxon>
    </lineage>
</organism>
<evidence type="ECO:0000259" key="1">
    <source>
        <dbReference type="PROSITE" id="PS51186"/>
    </source>
</evidence>
<dbReference type="InterPro" id="IPR038740">
    <property type="entry name" value="BioF2-like_GNAT_dom"/>
</dbReference>
<evidence type="ECO:0000313" key="2">
    <source>
        <dbReference type="EMBL" id="NJP36215.1"/>
    </source>
</evidence>
<keyword evidence="3" id="KW-1185">Reference proteome</keyword>
<dbReference type="RefSeq" id="WP_168004484.1">
    <property type="nucleotide sequence ID" value="NZ_JAATHJ010000001.1"/>
</dbReference>
<comment type="caution">
    <text evidence="2">The sequence shown here is derived from an EMBL/GenBank/DDBJ whole genome shotgun (WGS) entry which is preliminary data.</text>
</comment>
<feature type="domain" description="N-acetyltransferase" evidence="1">
    <location>
        <begin position="4"/>
        <end position="143"/>
    </location>
</feature>